<evidence type="ECO:0000313" key="4">
    <source>
        <dbReference type="Proteomes" id="UP000693970"/>
    </source>
</evidence>
<protein>
    <submittedName>
        <fullName evidence="3">Phosphorylated CTD interacting factor 1 WW domain containing protein</fullName>
    </submittedName>
</protein>
<dbReference type="InterPro" id="IPR039881">
    <property type="entry name" value="PCIF1-like"/>
</dbReference>
<dbReference type="Pfam" id="PF12237">
    <property type="entry name" value="PCIF1_WW"/>
    <property type="match status" value="1"/>
</dbReference>
<feature type="region of interest" description="Disordered" evidence="1">
    <location>
        <begin position="567"/>
        <end position="686"/>
    </location>
</feature>
<reference evidence="3" key="1">
    <citation type="journal article" date="2021" name="Sci. Rep.">
        <title>Diploid genomic architecture of Nitzschia inconspicua, an elite biomass production diatom.</title>
        <authorList>
            <person name="Oliver A."/>
            <person name="Podell S."/>
            <person name="Pinowska A."/>
            <person name="Traller J.C."/>
            <person name="Smith S.R."/>
            <person name="McClure R."/>
            <person name="Beliaev A."/>
            <person name="Bohutskyi P."/>
            <person name="Hill E.A."/>
            <person name="Rabines A."/>
            <person name="Zheng H."/>
            <person name="Allen L.Z."/>
            <person name="Kuo A."/>
            <person name="Grigoriev I.V."/>
            <person name="Allen A.E."/>
            <person name="Hazlebeck D."/>
            <person name="Allen E.E."/>
        </authorList>
    </citation>
    <scope>NUCLEOTIDE SEQUENCE</scope>
    <source>
        <strain evidence="3">Hildebrandi</strain>
    </source>
</reference>
<comment type="caution">
    <text evidence="3">The sequence shown here is derived from an EMBL/GenBank/DDBJ whole genome shotgun (WGS) entry which is preliminary data.</text>
</comment>
<feature type="compositionally biased region" description="Polar residues" evidence="1">
    <location>
        <begin position="651"/>
        <end position="676"/>
    </location>
</feature>
<sequence length="686" mass="77794">MTSTKENHSDDLIASLIEEMGEQQGYCRKLPTEEERRFPTSIKSPMPRRRLPELQMYPDWSFMAGSHSIWNPIVPGGSGGLNMAVESTQSSKFALFLPPTNSRVEVIRRRVFEKFRQETQTLIQQALLGGGSMAQQQINQQWARKLPIPAIFEKWHMDAKLQDYFHCIEQLNKKAVSGDDTFGNFASEVLLSKHAPTVFQNIFTAEVQKVWRQFQHASKSNDNNEHSNSSLPPKFSRRAQRIRKGLYKLICEALDSFESQLSQHASQESMQNGKDQKHARIKHGSGIDSMVQVVFAGVTLKLHTNYFEKLQRLYDRTNVRNQHGRLSIDDESLSFEDALFCLLCRYDMIQGAGLQAGVPGSVMDALLKWFDCRMESFASPLNCRYDQFFSAFPDVDAPFGSQGSFFDWIERVMGGNGTNRGTDDKDGVCLQVNPPFCAGLIAKLNDTISSALSSDTASDCQLPIMFVVFVPAWRDTKCYQLLLENQHLSRQMLLQQGQHWYAEGTRYRRKDSFRLASFDTSILFYQNDAAKVKWDLSTEVGLDELRNAFCRDPTEAEEIPYPSKLFSLKKSQKPTAPETPTLVTANEQSQCLHQQQLPPTSKRKKIVSGAAKTKGEKKKRKWTEDGEAQGQMDLLKSLGLSSTGLDEARENSGTNNDGATQEVTTSFESNNNTITKNRQRKFKRKK</sequence>
<feature type="compositionally biased region" description="Low complexity" evidence="1">
    <location>
        <begin position="634"/>
        <end position="645"/>
    </location>
</feature>
<feature type="compositionally biased region" description="Basic residues" evidence="1">
    <location>
        <begin position="677"/>
        <end position="686"/>
    </location>
</feature>
<feature type="domain" description="PCIF1 WW" evidence="2">
    <location>
        <begin position="309"/>
        <end position="504"/>
    </location>
</feature>
<dbReference type="PANTHER" id="PTHR21727:SF0">
    <property type="entry name" value="MRNA (2'-O-METHYLADENOSINE-N(6)-)-METHYLTRANSFERASE"/>
    <property type="match status" value="1"/>
</dbReference>
<proteinExistence type="predicted"/>
<dbReference type="PANTHER" id="PTHR21727">
    <property type="entry name" value="PHOSPHORYLATED CTD INTERACTING FACTOR 1"/>
    <property type="match status" value="1"/>
</dbReference>
<evidence type="ECO:0000259" key="2">
    <source>
        <dbReference type="Pfam" id="PF12237"/>
    </source>
</evidence>
<gene>
    <name evidence="3" type="ORF">IV203_025755</name>
</gene>
<dbReference type="EMBL" id="JAGRRH010000012">
    <property type="protein sequence ID" value="KAG7362089.1"/>
    <property type="molecule type" value="Genomic_DNA"/>
</dbReference>
<accession>A0A9K3LGP6</accession>
<dbReference type="Proteomes" id="UP000693970">
    <property type="component" value="Unassembled WGS sequence"/>
</dbReference>
<feature type="compositionally biased region" description="Polar residues" evidence="1">
    <location>
        <begin position="581"/>
        <end position="599"/>
    </location>
</feature>
<name>A0A9K3LGP6_9STRA</name>
<evidence type="ECO:0000313" key="3">
    <source>
        <dbReference type="EMBL" id="KAG7362089.1"/>
    </source>
</evidence>
<dbReference type="OrthoDB" id="193787at2759"/>
<dbReference type="GO" id="GO:0016422">
    <property type="term" value="F:mRNA (2'-O-methyladenosine-N6-)-methyltransferase activity"/>
    <property type="evidence" value="ECO:0007669"/>
    <property type="project" value="InterPro"/>
</dbReference>
<dbReference type="GO" id="GO:0099122">
    <property type="term" value="F:RNA polymerase II C-terminal domain binding"/>
    <property type="evidence" value="ECO:0007669"/>
    <property type="project" value="InterPro"/>
</dbReference>
<keyword evidence="4" id="KW-1185">Reference proteome</keyword>
<organism evidence="3 4">
    <name type="scientific">Nitzschia inconspicua</name>
    <dbReference type="NCBI Taxonomy" id="303405"/>
    <lineage>
        <taxon>Eukaryota</taxon>
        <taxon>Sar</taxon>
        <taxon>Stramenopiles</taxon>
        <taxon>Ochrophyta</taxon>
        <taxon>Bacillariophyta</taxon>
        <taxon>Bacillariophyceae</taxon>
        <taxon>Bacillariophycidae</taxon>
        <taxon>Bacillariales</taxon>
        <taxon>Bacillariaceae</taxon>
        <taxon>Nitzschia</taxon>
    </lineage>
</organism>
<dbReference type="AlphaFoldDB" id="A0A9K3LGP6"/>
<reference evidence="3" key="2">
    <citation type="submission" date="2021-04" db="EMBL/GenBank/DDBJ databases">
        <authorList>
            <person name="Podell S."/>
        </authorList>
    </citation>
    <scope>NUCLEOTIDE SEQUENCE</scope>
    <source>
        <strain evidence="3">Hildebrandi</strain>
    </source>
</reference>
<dbReference type="InterPro" id="IPR022035">
    <property type="entry name" value="PCIF1_WW"/>
</dbReference>
<evidence type="ECO:0000256" key="1">
    <source>
        <dbReference type="SAM" id="MobiDB-lite"/>
    </source>
</evidence>